<sequence length="354" mass="39443">MRQKAADLFLKASEEEHFSGTALIKKGEQTLFDGAYGWAHRGFRVPNEMDTKFDTASITKLFTAVANLQLVEQGRLKLDDPITEIIDLSGTEIPRDVTLRHLLTHTSGIADDADEELGESYEALFLHKPNYSIRNNADFLPQFAYKKPKFKAGTAISYNNCAFVLLGLAIEKATGDSYRNYVTKHIFQSCGMNLTTFAAKDDGDAQVAEGYELAANDKGEPVWRKNIYSYPPIGTADGGAFTTVGDLHIFMKAIAGGKLLSENMTNEIMKPQTTLERSFDWGGMINGFGFHFCYDHEGKLLRMFKDGCNPGVGGFMAYYPASDITFSILANQTSDIWELHRKVELLVADHYSLY</sequence>
<comment type="subcellular location">
    <subcellularLocation>
        <location evidence="1">Membrane</location>
    </subcellularLocation>
</comment>
<protein>
    <submittedName>
        <fullName evidence="4">Serine hydrolase</fullName>
    </submittedName>
</protein>
<evidence type="ECO:0000313" key="4">
    <source>
        <dbReference type="EMBL" id="OBR63804.1"/>
    </source>
</evidence>
<comment type="caution">
    <text evidence="4">The sequence shown here is derived from an EMBL/GenBank/DDBJ whole genome shotgun (WGS) entry which is preliminary data.</text>
</comment>
<dbReference type="RefSeq" id="WP_068685768.1">
    <property type="nucleotide sequence ID" value="NZ_LYPA01000069.1"/>
</dbReference>
<keyword evidence="2" id="KW-0472">Membrane</keyword>
<accession>A0A1A5YDZ7</accession>
<reference evidence="4 5" key="1">
    <citation type="submission" date="2016-05" db="EMBL/GenBank/DDBJ databases">
        <title>Paenibacillus oryzae. sp. nov., isolated from the rice root.</title>
        <authorList>
            <person name="Zhang J."/>
            <person name="Zhang X."/>
        </authorList>
    </citation>
    <scope>NUCLEOTIDE SEQUENCE [LARGE SCALE GENOMIC DNA]</scope>
    <source>
        <strain evidence="4 5">1DrF-4</strain>
    </source>
</reference>
<dbReference type="STRING" id="1844972.A7K91_17985"/>
<dbReference type="SUPFAM" id="SSF56601">
    <property type="entry name" value="beta-lactamase/transpeptidase-like"/>
    <property type="match status" value="1"/>
</dbReference>
<dbReference type="Proteomes" id="UP000092024">
    <property type="component" value="Unassembled WGS sequence"/>
</dbReference>
<evidence type="ECO:0000259" key="3">
    <source>
        <dbReference type="Pfam" id="PF00144"/>
    </source>
</evidence>
<evidence type="ECO:0000256" key="2">
    <source>
        <dbReference type="ARBA" id="ARBA00023136"/>
    </source>
</evidence>
<feature type="domain" description="Beta-lactamase-related" evidence="3">
    <location>
        <begin position="15"/>
        <end position="336"/>
    </location>
</feature>
<dbReference type="AlphaFoldDB" id="A0A1A5YDZ7"/>
<keyword evidence="4" id="KW-0378">Hydrolase</keyword>
<name>A0A1A5YDZ7_9BACL</name>
<dbReference type="GO" id="GO:0016020">
    <property type="term" value="C:membrane"/>
    <property type="evidence" value="ECO:0007669"/>
    <property type="project" value="UniProtKB-SubCell"/>
</dbReference>
<dbReference type="InterPro" id="IPR012338">
    <property type="entry name" value="Beta-lactam/transpept-like"/>
</dbReference>
<dbReference type="PANTHER" id="PTHR46825:SF11">
    <property type="entry name" value="PENICILLIN-BINDING PROTEIN 4"/>
    <property type="match status" value="1"/>
</dbReference>
<organism evidence="4 5">
    <name type="scientific">Paenibacillus oryzae</name>
    <dbReference type="NCBI Taxonomy" id="1844972"/>
    <lineage>
        <taxon>Bacteria</taxon>
        <taxon>Bacillati</taxon>
        <taxon>Bacillota</taxon>
        <taxon>Bacilli</taxon>
        <taxon>Bacillales</taxon>
        <taxon>Paenibacillaceae</taxon>
        <taxon>Paenibacillus</taxon>
    </lineage>
</organism>
<dbReference type="InterPro" id="IPR001466">
    <property type="entry name" value="Beta-lactam-related"/>
</dbReference>
<dbReference type="OrthoDB" id="9803467at2"/>
<dbReference type="InterPro" id="IPR050491">
    <property type="entry name" value="AmpC-like"/>
</dbReference>
<dbReference type="EMBL" id="LYPA01000069">
    <property type="protein sequence ID" value="OBR63804.1"/>
    <property type="molecule type" value="Genomic_DNA"/>
</dbReference>
<keyword evidence="5" id="KW-1185">Reference proteome</keyword>
<gene>
    <name evidence="4" type="ORF">A7K91_17985</name>
</gene>
<evidence type="ECO:0000256" key="1">
    <source>
        <dbReference type="ARBA" id="ARBA00004370"/>
    </source>
</evidence>
<dbReference type="Gene3D" id="3.40.710.10">
    <property type="entry name" value="DD-peptidase/beta-lactamase superfamily"/>
    <property type="match status" value="1"/>
</dbReference>
<dbReference type="Pfam" id="PF00144">
    <property type="entry name" value="Beta-lactamase"/>
    <property type="match status" value="1"/>
</dbReference>
<dbReference type="PANTHER" id="PTHR46825">
    <property type="entry name" value="D-ALANYL-D-ALANINE-CARBOXYPEPTIDASE/ENDOPEPTIDASE AMPH"/>
    <property type="match status" value="1"/>
</dbReference>
<evidence type="ECO:0000313" key="5">
    <source>
        <dbReference type="Proteomes" id="UP000092024"/>
    </source>
</evidence>
<proteinExistence type="predicted"/>
<dbReference type="GO" id="GO:0016787">
    <property type="term" value="F:hydrolase activity"/>
    <property type="evidence" value="ECO:0007669"/>
    <property type="project" value="UniProtKB-KW"/>
</dbReference>